<keyword evidence="5" id="KW-0687">Ribonucleoprotein</keyword>
<comment type="function">
    <text evidence="6">Component of the mitochondrial ribosome (mitoribosome), a dedicated translation machinery responsible for the synthesis of mitochondrial genome-encoded proteins, including at least some of the essential transmembrane subunits of the mitochondrial respiratory chain. The mitoribosomes are attached to the mitochondrial inner membrane and translation products are cotranslationally integrated into the membrane.</text>
</comment>
<evidence type="ECO:0000256" key="5">
    <source>
        <dbReference type="ARBA" id="ARBA00023274"/>
    </source>
</evidence>
<evidence type="ECO:0000256" key="7">
    <source>
        <dbReference type="ARBA" id="ARBA00039306"/>
    </source>
</evidence>
<dbReference type="EMBL" id="FJUY01000024">
    <property type="protein sequence ID" value="CZT25080.1"/>
    <property type="molecule type" value="Genomic_DNA"/>
</dbReference>
<name>A0A2D3VDC3_9PEZI</name>
<comment type="subcellular location">
    <subcellularLocation>
        <location evidence="1">Mitochondrion</location>
    </subcellularLocation>
</comment>
<evidence type="ECO:0000313" key="10">
    <source>
        <dbReference type="EMBL" id="CZT25080.1"/>
    </source>
</evidence>
<dbReference type="STRING" id="112498.A0A2D3VDC3"/>
<feature type="region of interest" description="Disordered" evidence="8">
    <location>
        <begin position="94"/>
        <end position="123"/>
    </location>
</feature>
<dbReference type="RefSeq" id="XP_023631803.1">
    <property type="nucleotide sequence ID" value="XM_023776035.1"/>
</dbReference>
<dbReference type="GO" id="GO:1990904">
    <property type="term" value="C:ribonucleoprotein complex"/>
    <property type="evidence" value="ECO:0007669"/>
    <property type="project" value="UniProtKB-KW"/>
</dbReference>
<protein>
    <recommendedName>
        <fullName evidence="7">Small ribosomal subunit protein uS7m</fullName>
    </recommendedName>
</protein>
<dbReference type="InterPro" id="IPR047988">
    <property type="entry name" value="Ribosomal_uS7m_fungi"/>
</dbReference>
<evidence type="ECO:0000256" key="4">
    <source>
        <dbReference type="ARBA" id="ARBA00023128"/>
    </source>
</evidence>
<dbReference type="PANTHER" id="PTHR11205">
    <property type="entry name" value="RIBOSOMAL PROTEIN S7"/>
    <property type="match status" value="1"/>
</dbReference>
<dbReference type="InterPro" id="IPR023798">
    <property type="entry name" value="Ribosomal_uS7_dom"/>
</dbReference>
<dbReference type="Proteomes" id="UP000225277">
    <property type="component" value="Unassembled WGS sequence"/>
</dbReference>
<dbReference type="CDD" id="cd14868">
    <property type="entry name" value="uS7_Mitochondria_Fungi"/>
    <property type="match status" value="1"/>
</dbReference>
<evidence type="ECO:0000313" key="11">
    <source>
        <dbReference type="Proteomes" id="UP000225277"/>
    </source>
</evidence>
<evidence type="ECO:0000256" key="8">
    <source>
        <dbReference type="SAM" id="MobiDB-lite"/>
    </source>
</evidence>
<feature type="compositionally biased region" description="Polar residues" evidence="8">
    <location>
        <begin position="159"/>
        <end position="169"/>
    </location>
</feature>
<evidence type="ECO:0000259" key="9">
    <source>
        <dbReference type="Pfam" id="PF00177"/>
    </source>
</evidence>
<gene>
    <name evidence="10" type="ORF">RCC_10810</name>
</gene>
<evidence type="ECO:0000256" key="6">
    <source>
        <dbReference type="ARBA" id="ARBA00037226"/>
    </source>
</evidence>
<dbReference type="Gene3D" id="1.10.455.10">
    <property type="entry name" value="Ribosomal protein S7 domain"/>
    <property type="match status" value="1"/>
</dbReference>
<proteinExistence type="inferred from homology"/>
<accession>A0A2D3VDC3</accession>
<keyword evidence="4" id="KW-0496">Mitochondrion</keyword>
<dbReference type="GeneID" id="35605846"/>
<dbReference type="GO" id="GO:0005840">
    <property type="term" value="C:ribosome"/>
    <property type="evidence" value="ECO:0007669"/>
    <property type="project" value="UniProtKB-KW"/>
</dbReference>
<organism evidence="10 11">
    <name type="scientific">Ramularia collo-cygni</name>
    <dbReference type="NCBI Taxonomy" id="112498"/>
    <lineage>
        <taxon>Eukaryota</taxon>
        <taxon>Fungi</taxon>
        <taxon>Dikarya</taxon>
        <taxon>Ascomycota</taxon>
        <taxon>Pezizomycotina</taxon>
        <taxon>Dothideomycetes</taxon>
        <taxon>Dothideomycetidae</taxon>
        <taxon>Mycosphaerellales</taxon>
        <taxon>Mycosphaerellaceae</taxon>
        <taxon>Ramularia</taxon>
    </lineage>
</organism>
<dbReference type="OrthoDB" id="9972728at2759"/>
<dbReference type="Pfam" id="PF00177">
    <property type="entry name" value="Ribosomal_S7"/>
    <property type="match status" value="1"/>
</dbReference>
<sequence>MPAINPLPVLRSCAFRPRQPLLRSTNAVIGVKRPAHRSFADKKSADLPAADQDAVGPNMQQQEHVSEEAAKMAKVQGGEGPDMSQGTPVQDILKKEKDTRKNAPQVIKDDIKSGKPPAKPSTRTFSTLARRQMEVTPSSGAGSLDPSMMPSAAQQAQYTADLDASSSLPEETKGHKFPLPDLPLPPTGAKDYRYDPVVMQVTNLLMQDGKKGVAQRNMAAILTILRTTPPPTYNPNRPLLPGAPPASHLPLNPTLYLTLAIDSVAPLLRIRSQKGAAGGGVALQIPVPLGLRQRRRQACEWILDAAQKRKSRGSGKDMFAQKVAEELIAVVEGKSAVWEKRQGVHKLATTARSNLNYGKTGRR</sequence>
<dbReference type="FunFam" id="1.10.455.10:FF:000006">
    <property type="entry name" value="37S ribosomal protein S7, mitochondrial"/>
    <property type="match status" value="1"/>
</dbReference>
<dbReference type="GO" id="GO:0005739">
    <property type="term" value="C:mitochondrion"/>
    <property type="evidence" value="ECO:0007669"/>
    <property type="project" value="UniProtKB-SubCell"/>
</dbReference>
<feature type="compositionally biased region" description="Basic and acidic residues" evidence="8">
    <location>
        <begin position="94"/>
        <end position="113"/>
    </location>
</feature>
<evidence type="ECO:0000256" key="1">
    <source>
        <dbReference type="ARBA" id="ARBA00004173"/>
    </source>
</evidence>
<feature type="region of interest" description="Disordered" evidence="8">
    <location>
        <begin position="159"/>
        <end position="184"/>
    </location>
</feature>
<dbReference type="InterPro" id="IPR000235">
    <property type="entry name" value="Ribosomal_uS7"/>
</dbReference>
<evidence type="ECO:0000256" key="3">
    <source>
        <dbReference type="ARBA" id="ARBA00022980"/>
    </source>
</evidence>
<dbReference type="GO" id="GO:0006412">
    <property type="term" value="P:translation"/>
    <property type="evidence" value="ECO:0007669"/>
    <property type="project" value="InterPro"/>
</dbReference>
<dbReference type="AlphaFoldDB" id="A0A2D3VDC3"/>
<reference evidence="10 11" key="1">
    <citation type="submission" date="2016-03" db="EMBL/GenBank/DDBJ databases">
        <authorList>
            <person name="Ploux O."/>
        </authorList>
    </citation>
    <scope>NUCLEOTIDE SEQUENCE [LARGE SCALE GENOMIC DNA]</scope>
    <source>
        <strain evidence="10 11">URUG2</strain>
    </source>
</reference>
<feature type="region of interest" description="Disordered" evidence="8">
    <location>
        <begin position="37"/>
        <end position="60"/>
    </location>
</feature>
<evidence type="ECO:0000256" key="2">
    <source>
        <dbReference type="ARBA" id="ARBA00007151"/>
    </source>
</evidence>
<dbReference type="SUPFAM" id="SSF47973">
    <property type="entry name" value="Ribosomal protein S7"/>
    <property type="match status" value="1"/>
</dbReference>
<keyword evidence="11" id="KW-1185">Reference proteome</keyword>
<comment type="similarity">
    <text evidence="2">Belongs to the universal ribosomal protein uS7 family.</text>
</comment>
<keyword evidence="3 10" id="KW-0689">Ribosomal protein</keyword>
<dbReference type="InterPro" id="IPR036823">
    <property type="entry name" value="Ribosomal_uS7_dom_sf"/>
</dbReference>
<feature type="domain" description="Small ribosomal subunit protein uS7" evidence="9">
    <location>
        <begin position="194"/>
        <end position="352"/>
    </location>
</feature>